<keyword evidence="2" id="KW-0472">Membrane</keyword>
<dbReference type="Pfam" id="PF13012">
    <property type="entry name" value="MitMem_reg"/>
    <property type="match status" value="1"/>
</dbReference>
<proteinExistence type="inferred from homology"/>
<dbReference type="Pfam" id="PF01398">
    <property type="entry name" value="JAB"/>
    <property type="match status" value="1"/>
</dbReference>
<protein>
    <recommendedName>
        <fullName evidence="6">MPN domain-containing protein</fullName>
    </recommendedName>
</protein>
<evidence type="ECO:0000313" key="5">
    <source>
        <dbReference type="EMBL" id="CRZ01703.1"/>
    </source>
</evidence>
<evidence type="ECO:0000259" key="3">
    <source>
        <dbReference type="Pfam" id="PF01398"/>
    </source>
</evidence>
<feature type="transmembrane region" description="Helical" evidence="2">
    <location>
        <begin position="12"/>
        <end position="30"/>
    </location>
</feature>
<evidence type="ECO:0000259" key="4">
    <source>
        <dbReference type="Pfam" id="PF13012"/>
    </source>
</evidence>
<dbReference type="GO" id="GO:0008237">
    <property type="term" value="F:metallopeptidase activity"/>
    <property type="evidence" value="ECO:0007669"/>
    <property type="project" value="InterPro"/>
</dbReference>
<evidence type="ECO:0000256" key="2">
    <source>
        <dbReference type="SAM" id="Phobius"/>
    </source>
</evidence>
<feature type="domain" description="JAB1/MPN/MOV34 metalloenzyme" evidence="3">
    <location>
        <begin position="28"/>
        <end position="133"/>
    </location>
</feature>
<dbReference type="AlphaFoldDB" id="A0A0H5QI79"/>
<sequence length="306" mass="34752">WIDRIRRIRLPNLPIGLYGVVAMSLVAAIHPLTLLSISDHIARSQCQGQTNRSAGIMFGTQIGRDLQIYTCSPMNCQQLENGLVQIDHEGVESCIRLHKAVYSTHEVLGWYMFTEKYEVPDVARVVQTQMERYNESPLFLHFITEAQIAYLPAVLYVAVSHDKKRLFSPIPYTIATEEAERLTVDYLSNQSVVGGSNALSMHLRSLSKSIAIMCERLQILISYLSDHPELHNGQLLRDIKTVCNSLPIVQDCPAFDKKFCSELVDSLLLTKCAATTRASECIQKLLEKCWIAFPDNIEHRKRRVFM</sequence>
<comment type="similarity">
    <text evidence="1">Belongs to the peptidase M67A family. CSN6 subfamily.</text>
</comment>
<reference evidence="5" key="1">
    <citation type="submission" date="2015-04" db="EMBL/GenBank/DDBJ databases">
        <title>The genome sequence of the plant pathogenic Rhizarian Plasmodiophora brassicae reveals insights in its biotrophic life cycle and the origin of chitin synthesis.</title>
        <authorList>
            <person name="Schwelm A."/>
            <person name="Fogelqvist J."/>
            <person name="Knaust A."/>
            <person name="Julke S."/>
            <person name="Lilja T."/>
            <person name="Dhandapani V."/>
            <person name="Bonilla-Rosso G."/>
            <person name="Karlsson M."/>
            <person name="Shevchenko A."/>
            <person name="Choi S.R."/>
            <person name="Kim H.G."/>
            <person name="Park J.Y."/>
            <person name="Lim Y.P."/>
            <person name="Ludwig-Muller J."/>
            <person name="Dixelius C."/>
        </authorList>
    </citation>
    <scope>NUCLEOTIDE SEQUENCE</scope>
    <source>
        <tissue evidence="5">Potato root galls</tissue>
    </source>
</reference>
<feature type="domain" description="EIF3F/CSN6-like C-terminal" evidence="4">
    <location>
        <begin position="178"/>
        <end position="286"/>
    </location>
</feature>
<dbReference type="EMBL" id="HACM01001261">
    <property type="protein sequence ID" value="CRZ01703.1"/>
    <property type="molecule type" value="Transcribed_RNA"/>
</dbReference>
<keyword evidence="2" id="KW-1133">Transmembrane helix</keyword>
<dbReference type="GO" id="GO:0008180">
    <property type="term" value="C:COP9 signalosome"/>
    <property type="evidence" value="ECO:0007669"/>
    <property type="project" value="TreeGrafter"/>
</dbReference>
<dbReference type="Gene3D" id="3.40.140.10">
    <property type="entry name" value="Cytidine Deaminase, domain 2"/>
    <property type="match status" value="1"/>
</dbReference>
<dbReference type="PANTHER" id="PTHR10540">
    <property type="entry name" value="EUKARYOTIC TRANSLATION INITIATION FACTOR 3 SUBUNIT F-RELATED"/>
    <property type="match status" value="1"/>
</dbReference>
<name>A0A0H5QI79_9EUKA</name>
<feature type="non-terminal residue" evidence="5">
    <location>
        <position position="1"/>
    </location>
</feature>
<accession>A0A0H5QI79</accession>
<dbReference type="InterPro" id="IPR000555">
    <property type="entry name" value="JAMM/MPN+_dom"/>
</dbReference>
<dbReference type="PANTHER" id="PTHR10540:SF8">
    <property type="entry name" value="COP9 SIGNALOSOME COMPLEX SUBUNIT 6"/>
    <property type="match status" value="1"/>
</dbReference>
<evidence type="ECO:0008006" key="6">
    <source>
        <dbReference type="Google" id="ProtNLM"/>
    </source>
</evidence>
<organism evidence="5">
    <name type="scientific">Spongospora subterranea</name>
    <dbReference type="NCBI Taxonomy" id="70186"/>
    <lineage>
        <taxon>Eukaryota</taxon>
        <taxon>Sar</taxon>
        <taxon>Rhizaria</taxon>
        <taxon>Endomyxa</taxon>
        <taxon>Phytomyxea</taxon>
        <taxon>Plasmodiophorida</taxon>
        <taxon>Plasmodiophoridae</taxon>
        <taxon>Spongospora</taxon>
    </lineage>
</organism>
<evidence type="ECO:0000256" key="1">
    <source>
        <dbReference type="ARBA" id="ARBA00010893"/>
    </source>
</evidence>
<keyword evidence="2" id="KW-0812">Transmembrane</keyword>
<dbReference type="InterPro" id="IPR024969">
    <property type="entry name" value="EIF3F/CSN6-like_C"/>
</dbReference>